<feature type="domain" description="Thioredoxin" evidence="1">
    <location>
        <begin position="6"/>
        <end position="102"/>
    </location>
</feature>
<dbReference type="AlphaFoldDB" id="B4M6U4"/>
<dbReference type="KEGG" id="dvi:6633740"/>
<accession>B4M6U4</accession>
<dbReference type="HOGENOM" id="CLU_090389_14_1_1"/>
<reference evidence="2 3" key="1">
    <citation type="journal article" date="2007" name="Nature">
        <title>Evolution of genes and genomes on the Drosophila phylogeny.</title>
        <authorList>
            <consortium name="Drosophila 12 Genomes Consortium"/>
            <person name="Clark A.G."/>
            <person name="Eisen M.B."/>
            <person name="Smith D.R."/>
            <person name="Bergman C.M."/>
            <person name="Oliver B."/>
            <person name="Markow T.A."/>
            <person name="Kaufman T.C."/>
            <person name="Kellis M."/>
            <person name="Gelbart W."/>
            <person name="Iyer V.N."/>
            <person name="Pollard D.A."/>
            <person name="Sackton T.B."/>
            <person name="Larracuente A.M."/>
            <person name="Singh N.D."/>
            <person name="Abad J.P."/>
            <person name="Abt D.N."/>
            <person name="Adryan B."/>
            <person name="Aguade M."/>
            <person name="Akashi H."/>
            <person name="Anderson W.W."/>
            <person name="Aquadro C.F."/>
            <person name="Ardell D.H."/>
            <person name="Arguello R."/>
            <person name="Artieri C.G."/>
            <person name="Barbash D.A."/>
            <person name="Barker D."/>
            <person name="Barsanti P."/>
            <person name="Batterham P."/>
            <person name="Batzoglou S."/>
            <person name="Begun D."/>
            <person name="Bhutkar A."/>
            <person name="Blanco E."/>
            <person name="Bosak S.A."/>
            <person name="Bradley R.K."/>
            <person name="Brand A.D."/>
            <person name="Brent M.R."/>
            <person name="Brooks A.N."/>
            <person name="Brown R.H."/>
            <person name="Butlin R.K."/>
            <person name="Caggese C."/>
            <person name="Calvi B.R."/>
            <person name="Bernardo de Carvalho A."/>
            <person name="Caspi A."/>
            <person name="Castrezana S."/>
            <person name="Celniker S.E."/>
            <person name="Chang J.L."/>
            <person name="Chapple C."/>
            <person name="Chatterji S."/>
            <person name="Chinwalla A."/>
            <person name="Civetta A."/>
            <person name="Clifton S.W."/>
            <person name="Comeron J.M."/>
            <person name="Costello J.C."/>
            <person name="Coyne J.A."/>
            <person name="Daub J."/>
            <person name="David R.G."/>
            <person name="Delcher A.L."/>
            <person name="Delehaunty K."/>
            <person name="Do C.B."/>
            <person name="Ebling H."/>
            <person name="Edwards K."/>
            <person name="Eickbush T."/>
            <person name="Evans J.D."/>
            <person name="Filipski A."/>
            <person name="Findeiss S."/>
            <person name="Freyhult E."/>
            <person name="Fulton L."/>
            <person name="Fulton R."/>
            <person name="Garcia A.C."/>
            <person name="Gardiner A."/>
            <person name="Garfield D.A."/>
            <person name="Garvin B.E."/>
            <person name="Gibson G."/>
            <person name="Gilbert D."/>
            <person name="Gnerre S."/>
            <person name="Godfrey J."/>
            <person name="Good R."/>
            <person name="Gotea V."/>
            <person name="Gravely B."/>
            <person name="Greenberg A.J."/>
            <person name="Griffiths-Jones S."/>
            <person name="Gross S."/>
            <person name="Guigo R."/>
            <person name="Gustafson E.A."/>
            <person name="Haerty W."/>
            <person name="Hahn M.W."/>
            <person name="Halligan D.L."/>
            <person name="Halpern A.L."/>
            <person name="Halter G.M."/>
            <person name="Han M.V."/>
            <person name="Heger A."/>
            <person name="Hillier L."/>
            <person name="Hinrichs A.S."/>
            <person name="Holmes I."/>
            <person name="Hoskins R.A."/>
            <person name="Hubisz M.J."/>
            <person name="Hultmark D."/>
            <person name="Huntley M.A."/>
            <person name="Jaffe D.B."/>
            <person name="Jagadeeshan S."/>
            <person name="Jeck W.R."/>
            <person name="Johnson J."/>
            <person name="Jones C.D."/>
            <person name="Jordan W.C."/>
            <person name="Karpen G.H."/>
            <person name="Kataoka E."/>
            <person name="Keightley P.D."/>
            <person name="Kheradpour P."/>
            <person name="Kirkness E.F."/>
            <person name="Koerich L.B."/>
            <person name="Kristiansen K."/>
            <person name="Kudrna D."/>
            <person name="Kulathinal R.J."/>
            <person name="Kumar S."/>
            <person name="Kwok R."/>
            <person name="Lander E."/>
            <person name="Langley C.H."/>
            <person name="Lapoint R."/>
            <person name="Lazzaro B.P."/>
            <person name="Lee S.J."/>
            <person name="Levesque L."/>
            <person name="Li R."/>
            <person name="Lin C.F."/>
            <person name="Lin M.F."/>
            <person name="Lindblad-Toh K."/>
            <person name="Llopart A."/>
            <person name="Long M."/>
            <person name="Low L."/>
            <person name="Lozovsky E."/>
            <person name="Lu J."/>
            <person name="Luo M."/>
            <person name="Machado C.A."/>
            <person name="Makalowski W."/>
            <person name="Marzo M."/>
            <person name="Matsuda M."/>
            <person name="Matzkin L."/>
            <person name="McAllister B."/>
            <person name="McBride C.S."/>
            <person name="McKernan B."/>
            <person name="McKernan K."/>
            <person name="Mendez-Lago M."/>
            <person name="Minx P."/>
            <person name="Mollenhauer M.U."/>
            <person name="Montooth K."/>
            <person name="Mount S.M."/>
            <person name="Mu X."/>
            <person name="Myers E."/>
            <person name="Negre B."/>
            <person name="Newfeld S."/>
            <person name="Nielsen R."/>
            <person name="Noor M.A."/>
            <person name="O'Grady P."/>
            <person name="Pachter L."/>
            <person name="Papaceit M."/>
            <person name="Parisi M.J."/>
            <person name="Parisi M."/>
            <person name="Parts L."/>
            <person name="Pedersen J.S."/>
            <person name="Pesole G."/>
            <person name="Phillippy A.M."/>
            <person name="Ponting C.P."/>
            <person name="Pop M."/>
            <person name="Porcelli D."/>
            <person name="Powell J.R."/>
            <person name="Prohaska S."/>
            <person name="Pruitt K."/>
            <person name="Puig M."/>
            <person name="Quesneville H."/>
            <person name="Ram K.R."/>
            <person name="Rand D."/>
            <person name="Rasmussen M.D."/>
            <person name="Reed L.K."/>
            <person name="Reenan R."/>
            <person name="Reily A."/>
            <person name="Remington K.A."/>
            <person name="Rieger T.T."/>
            <person name="Ritchie M.G."/>
            <person name="Robin C."/>
            <person name="Rogers Y.H."/>
            <person name="Rohde C."/>
            <person name="Rozas J."/>
            <person name="Rubenfield M.J."/>
            <person name="Ruiz A."/>
            <person name="Russo S."/>
            <person name="Salzberg S.L."/>
            <person name="Sanchez-Gracia A."/>
            <person name="Saranga D.J."/>
            <person name="Sato H."/>
            <person name="Schaeffer S.W."/>
            <person name="Schatz M.C."/>
            <person name="Schlenke T."/>
            <person name="Schwartz R."/>
            <person name="Segarra C."/>
            <person name="Singh R.S."/>
            <person name="Sirot L."/>
            <person name="Sirota M."/>
            <person name="Sisneros N.B."/>
            <person name="Smith C.D."/>
            <person name="Smith T.F."/>
            <person name="Spieth J."/>
            <person name="Stage D.E."/>
            <person name="Stark A."/>
            <person name="Stephan W."/>
            <person name="Strausberg R.L."/>
            <person name="Strempel S."/>
            <person name="Sturgill D."/>
            <person name="Sutton G."/>
            <person name="Sutton G.G."/>
            <person name="Tao W."/>
            <person name="Teichmann S."/>
            <person name="Tobari Y.N."/>
            <person name="Tomimura Y."/>
            <person name="Tsolas J.M."/>
            <person name="Valente V.L."/>
            <person name="Venter E."/>
            <person name="Venter J.C."/>
            <person name="Vicario S."/>
            <person name="Vieira F.G."/>
            <person name="Vilella A.J."/>
            <person name="Villasante A."/>
            <person name="Walenz B."/>
            <person name="Wang J."/>
            <person name="Wasserman M."/>
            <person name="Watts T."/>
            <person name="Wilson D."/>
            <person name="Wilson R.K."/>
            <person name="Wing R.A."/>
            <person name="Wolfner M.F."/>
            <person name="Wong A."/>
            <person name="Wong G.K."/>
            <person name="Wu C.I."/>
            <person name="Wu G."/>
            <person name="Yamamoto D."/>
            <person name="Yang H.P."/>
            <person name="Yang S.P."/>
            <person name="Yorke J.A."/>
            <person name="Yoshida K."/>
            <person name="Zdobnov E."/>
            <person name="Zhang P."/>
            <person name="Zhang Y."/>
            <person name="Zimin A.V."/>
            <person name="Baldwin J."/>
            <person name="Abdouelleil A."/>
            <person name="Abdulkadir J."/>
            <person name="Abebe A."/>
            <person name="Abera B."/>
            <person name="Abreu J."/>
            <person name="Acer S.C."/>
            <person name="Aftuck L."/>
            <person name="Alexander A."/>
            <person name="An P."/>
            <person name="Anderson E."/>
            <person name="Anderson S."/>
            <person name="Arachi H."/>
            <person name="Azer M."/>
            <person name="Bachantsang P."/>
            <person name="Barry A."/>
            <person name="Bayul T."/>
            <person name="Berlin A."/>
            <person name="Bessette D."/>
            <person name="Bloom T."/>
            <person name="Blye J."/>
            <person name="Boguslavskiy L."/>
            <person name="Bonnet C."/>
            <person name="Boukhgalter B."/>
            <person name="Bourzgui I."/>
            <person name="Brown A."/>
            <person name="Cahill P."/>
            <person name="Channer S."/>
            <person name="Cheshatsang Y."/>
            <person name="Chuda L."/>
            <person name="Citroen M."/>
            <person name="Collymore A."/>
            <person name="Cooke P."/>
            <person name="Costello M."/>
            <person name="D'Aco K."/>
            <person name="Daza R."/>
            <person name="De Haan G."/>
            <person name="DeGray S."/>
            <person name="DeMaso C."/>
            <person name="Dhargay N."/>
            <person name="Dooley K."/>
            <person name="Dooley E."/>
            <person name="Doricent M."/>
            <person name="Dorje P."/>
            <person name="Dorjee K."/>
            <person name="Dupes A."/>
            <person name="Elong R."/>
            <person name="Falk J."/>
            <person name="Farina A."/>
            <person name="Faro S."/>
            <person name="Ferguson D."/>
            <person name="Fisher S."/>
            <person name="Foley C.D."/>
            <person name="Franke A."/>
            <person name="Friedrich D."/>
            <person name="Gadbois L."/>
            <person name="Gearin G."/>
            <person name="Gearin C.R."/>
            <person name="Giannoukos G."/>
            <person name="Goode T."/>
            <person name="Graham J."/>
            <person name="Grandbois E."/>
            <person name="Grewal S."/>
            <person name="Gyaltsen K."/>
            <person name="Hafez N."/>
            <person name="Hagos B."/>
            <person name="Hall J."/>
            <person name="Henson C."/>
            <person name="Hollinger A."/>
            <person name="Honan T."/>
            <person name="Huard M.D."/>
            <person name="Hughes L."/>
            <person name="Hurhula B."/>
            <person name="Husby M.E."/>
            <person name="Kamat A."/>
            <person name="Kanga B."/>
            <person name="Kashin S."/>
            <person name="Khazanovich D."/>
            <person name="Kisner P."/>
            <person name="Lance K."/>
            <person name="Lara M."/>
            <person name="Lee W."/>
            <person name="Lennon N."/>
            <person name="Letendre F."/>
            <person name="LeVine R."/>
            <person name="Lipovsky A."/>
            <person name="Liu X."/>
            <person name="Liu J."/>
            <person name="Liu S."/>
            <person name="Lokyitsang T."/>
            <person name="Lokyitsang Y."/>
            <person name="Lubonja R."/>
            <person name="Lui A."/>
            <person name="MacDonald P."/>
            <person name="Magnisalis V."/>
            <person name="Maru K."/>
            <person name="Matthews C."/>
            <person name="McCusker W."/>
            <person name="McDonough S."/>
            <person name="Mehta T."/>
            <person name="Meldrim J."/>
            <person name="Meneus L."/>
            <person name="Mihai O."/>
            <person name="Mihalev A."/>
            <person name="Mihova T."/>
            <person name="Mittelman R."/>
            <person name="Mlenga V."/>
            <person name="Montmayeur A."/>
            <person name="Mulrain L."/>
            <person name="Navidi A."/>
            <person name="Naylor J."/>
            <person name="Negash T."/>
            <person name="Nguyen T."/>
            <person name="Nguyen N."/>
            <person name="Nicol R."/>
            <person name="Norbu C."/>
            <person name="Norbu N."/>
            <person name="Novod N."/>
            <person name="O'Neill B."/>
            <person name="Osman S."/>
            <person name="Markiewicz E."/>
            <person name="Oyono O.L."/>
            <person name="Patti C."/>
            <person name="Phunkhang P."/>
            <person name="Pierre F."/>
            <person name="Priest M."/>
            <person name="Raghuraman S."/>
            <person name="Rege F."/>
            <person name="Reyes R."/>
            <person name="Rise C."/>
            <person name="Rogov P."/>
            <person name="Ross K."/>
            <person name="Ryan E."/>
            <person name="Settipalli S."/>
            <person name="Shea T."/>
            <person name="Sherpa N."/>
            <person name="Shi L."/>
            <person name="Shih D."/>
            <person name="Sparrow T."/>
            <person name="Spaulding J."/>
            <person name="Stalker J."/>
            <person name="Stange-Thomann N."/>
            <person name="Stavropoulos S."/>
            <person name="Stone C."/>
            <person name="Strader C."/>
            <person name="Tesfaye S."/>
            <person name="Thomson T."/>
            <person name="Thoulutsang Y."/>
            <person name="Thoulutsang D."/>
            <person name="Topham K."/>
            <person name="Topping I."/>
            <person name="Tsamla T."/>
            <person name="Vassiliev H."/>
            <person name="Vo A."/>
            <person name="Wangchuk T."/>
            <person name="Wangdi T."/>
            <person name="Weiand M."/>
            <person name="Wilkinson J."/>
            <person name="Wilson A."/>
            <person name="Yadav S."/>
            <person name="Young G."/>
            <person name="Yu Q."/>
            <person name="Zembek L."/>
            <person name="Zhong D."/>
            <person name="Zimmer A."/>
            <person name="Zwirko Z."/>
            <person name="Jaffe D.B."/>
            <person name="Alvarez P."/>
            <person name="Brockman W."/>
            <person name="Butler J."/>
            <person name="Chin C."/>
            <person name="Gnerre S."/>
            <person name="Grabherr M."/>
            <person name="Kleber M."/>
            <person name="Mauceli E."/>
            <person name="MacCallum I."/>
        </authorList>
    </citation>
    <scope>NUCLEOTIDE SEQUENCE [LARGE SCALE GENOMIC DNA]</scope>
    <source>
        <strain evidence="3">Tucson 15010-1051.87</strain>
    </source>
</reference>
<dbReference type="OMA" id="TWSAPCK"/>
<dbReference type="eggNOG" id="KOG0907">
    <property type="taxonomic scope" value="Eukaryota"/>
</dbReference>
<dbReference type="InterPro" id="IPR013766">
    <property type="entry name" value="Thioredoxin_domain"/>
</dbReference>
<dbReference type="EMBL" id="CH940653">
    <property type="protein sequence ID" value="EDW62511.1"/>
    <property type="molecule type" value="Genomic_DNA"/>
</dbReference>
<dbReference type="InParanoid" id="B4M6U4"/>
<sequence>MPTVRTVSGFNKRLEAAKNKVVVLDFYARNSKPCQDIDQLVQTLEYKYASKAIIIKVNVDKFDELVDEYRVRSMPTFVFLKCNHNVAKIIGADEHKLTRMMAEMCETE</sequence>
<dbReference type="InterPro" id="IPR036249">
    <property type="entry name" value="Thioredoxin-like_sf"/>
</dbReference>
<dbReference type="PANTHER" id="PTHR10438:SF463">
    <property type="entry name" value="THIOREDOXIN"/>
    <property type="match status" value="1"/>
</dbReference>
<dbReference type="Proteomes" id="UP000008792">
    <property type="component" value="Unassembled WGS sequence"/>
</dbReference>
<evidence type="ECO:0000313" key="2">
    <source>
        <dbReference type="EMBL" id="EDW62511.1"/>
    </source>
</evidence>
<evidence type="ECO:0000259" key="1">
    <source>
        <dbReference type="Pfam" id="PF00085"/>
    </source>
</evidence>
<organism evidence="2 3">
    <name type="scientific">Drosophila virilis</name>
    <name type="common">Fruit fly</name>
    <dbReference type="NCBI Taxonomy" id="7244"/>
    <lineage>
        <taxon>Eukaryota</taxon>
        <taxon>Metazoa</taxon>
        <taxon>Ecdysozoa</taxon>
        <taxon>Arthropoda</taxon>
        <taxon>Hexapoda</taxon>
        <taxon>Insecta</taxon>
        <taxon>Pterygota</taxon>
        <taxon>Neoptera</taxon>
        <taxon>Endopterygota</taxon>
        <taxon>Diptera</taxon>
        <taxon>Brachycera</taxon>
        <taxon>Muscomorpha</taxon>
        <taxon>Ephydroidea</taxon>
        <taxon>Drosophilidae</taxon>
        <taxon>Drosophila</taxon>
    </lineage>
</organism>
<gene>
    <name evidence="2" type="primary">Dvir\GJ16853</name>
    <name evidence="2" type="ORF">Dvir_GJ16853</name>
</gene>
<evidence type="ECO:0000313" key="3">
    <source>
        <dbReference type="Proteomes" id="UP000008792"/>
    </source>
</evidence>
<proteinExistence type="predicted"/>
<dbReference type="PhylomeDB" id="B4M6U4"/>
<dbReference type="SUPFAM" id="SSF52833">
    <property type="entry name" value="Thioredoxin-like"/>
    <property type="match status" value="1"/>
</dbReference>
<name>B4M6U4_DROVI</name>
<keyword evidence="3" id="KW-1185">Reference proteome</keyword>
<dbReference type="PANTHER" id="PTHR10438">
    <property type="entry name" value="THIOREDOXIN"/>
    <property type="match status" value="1"/>
</dbReference>
<dbReference type="Gene3D" id="3.40.30.10">
    <property type="entry name" value="Glutaredoxin"/>
    <property type="match status" value="1"/>
</dbReference>
<dbReference type="STRING" id="7244.B4M6U4"/>
<dbReference type="InterPro" id="IPR050620">
    <property type="entry name" value="Thioredoxin_H-type-like"/>
</dbReference>
<dbReference type="CDD" id="cd02947">
    <property type="entry name" value="TRX_family"/>
    <property type="match status" value="1"/>
</dbReference>
<dbReference type="Pfam" id="PF00085">
    <property type="entry name" value="Thioredoxin"/>
    <property type="match status" value="1"/>
</dbReference>
<dbReference type="OrthoDB" id="2121326at2759"/>
<protein>
    <recommendedName>
        <fullName evidence="1">Thioredoxin domain-containing protein</fullName>
    </recommendedName>
</protein>